<evidence type="ECO:0000313" key="3">
    <source>
        <dbReference type="Proteomes" id="UP000288805"/>
    </source>
</evidence>
<sequence>MASKRIVVANSTTVKGGARQGVLRSSTAFVMSLCSGFIACKAMKMRIEEAKAKMKYKTSMVQWSGNRGVVGKALARMLRVRAMISINSFIAYKGVFFVDSIERVEWLQERGRLVKLKVEMNPNVVMPTLLEVTDGTWVFAMAVSVIREEREANRENNSQKKAFFEGQEIPRERGPEHLSSGDNKDVKRTGGDKGGQILDGAIELSSSLLSPIAYLQSFSLFVPFLILSLRSICYPSSSSVNSSKVNKFSSGSIGGCSYPKGVASPVVKPNQELKGILFSGYYKTTLVNLRCLPLESGLAQLEDFHIEGISPSKMVFIKSILGSLNVKIIKYSESGV</sequence>
<gene>
    <name evidence="2" type="ORF">CK203_086320</name>
</gene>
<accession>A0A438DBB9</accession>
<feature type="compositionally biased region" description="Basic and acidic residues" evidence="1">
    <location>
        <begin position="182"/>
        <end position="191"/>
    </location>
</feature>
<feature type="region of interest" description="Disordered" evidence="1">
    <location>
        <begin position="172"/>
        <end position="192"/>
    </location>
</feature>
<proteinExistence type="predicted"/>
<name>A0A438DBB9_VITVI</name>
<dbReference type="EMBL" id="QGNW01001708">
    <property type="protein sequence ID" value="RVW32750.1"/>
    <property type="molecule type" value="Genomic_DNA"/>
</dbReference>
<evidence type="ECO:0000256" key="1">
    <source>
        <dbReference type="SAM" id="MobiDB-lite"/>
    </source>
</evidence>
<organism evidence="2 3">
    <name type="scientific">Vitis vinifera</name>
    <name type="common">Grape</name>
    <dbReference type="NCBI Taxonomy" id="29760"/>
    <lineage>
        <taxon>Eukaryota</taxon>
        <taxon>Viridiplantae</taxon>
        <taxon>Streptophyta</taxon>
        <taxon>Embryophyta</taxon>
        <taxon>Tracheophyta</taxon>
        <taxon>Spermatophyta</taxon>
        <taxon>Magnoliopsida</taxon>
        <taxon>eudicotyledons</taxon>
        <taxon>Gunneridae</taxon>
        <taxon>Pentapetalae</taxon>
        <taxon>rosids</taxon>
        <taxon>Vitales</taxon>
        <taxon>Vitaceae</taxon>
        <taxon>Viteae</taxon>
        <taxon>Vitis</taxon>
    </lineage>
</organism>
<dbReference type="Proteomes" id="UP000288805">
    <property type="component" value="Unassembled WGS sequence"/>
</dbReference>
<comment type="caution">
    <text evidence="2">The sequence shown here is derived from an EMBL/GenBank/DDBJ whole genome shotgun (WGS) entry which is preliminary data.</text>
</comment>
<dbReference type="AlphaFoldDB" id="A0A438DBB9"/>
<evidence type="ECO:0000313" key="2">
    <source>
        <dbReference type="EMBL" id="RVW32750.1"/>
    </source>
</evidence>
<protein>
    <submittedName>
        <fullName evidence="2">Uncharacterized protein</fullName>
    </submittedName>
</protein>
<reference evidence="2 3" key="1">
    <citation type="journal article" date="2018" name="PLoS Genet.">
        <title>Population sequencing reveals clonal diversity and ancestral inbreeding in the grapevine cultivar Chardonnay.</title>
        <authorList>
            <person name="Roach M.J."/>
            <person name="Johnson D.L."/>
            <person name="Bohlmann J."/>
            <person name="van Vuuren H.J."/>
            <person name="Jones S.J."/>
            <person name="Pretorius I.S."/>
            <person name="Schmidt S.A."/>
            <person name="Borneman A.R."/>
        </authorList>
    </citation>
    <scope>NUCLEOTIDE SEQUENCE [LARGE SCALE GENOMIC DNA]</scope>
    <source>
        <strain evidence="3">cv. Chardonnay</strain>
        <tissue evidence="2">Leaf</tissue>
    </source>
</reference>